<accession>A0A2M3ZS17</accession>
<dbReference type="EMBL" id="GGFM01010605">
    <property type="protein sequence ID" value="MBW31356.1"/>
    <property type="molecule type" value="Transcribed_RNA"/>
</dbReference>
<name>A0A2M3ZS17_9DIPT</name>
<protein>
    <submittedName>
        <fullName evidence="1">Putative secreted peptide</fullName>
    </submittedName>
</protein>
<reference evidence="1" key="1">
    <citation type="submission" date="2018-01" db="EMBL/GenBank/DDBJ databases">
        <title>An insight into the sialome of Amazonian anophelines.</title>
        <authorList>
            <person name="Ribeiro J.M."/>
            <person name="Scarpassa V."/>
            <person name="Calvo E."/>
        </authorList>
    </citation>
    <scope>NUCLEOTIDE SEQUENCE</scope>
    <source>
        <tissue evidence="1">Salivary glands</tissue>
    </source>
</reference>
<dbReference type="AlphaFoldDB" id="A0A2M3ZS17"/>
<sequence length="75" mass="8338">MMVVVVVAAVVVEATVPIIPVYHRPTNCFSVCNGEGETQIPSRISGEANEIRWIDDVSVAPYLDLEEVLIFIFKF</sequence>
<proteinExistence type="predicted"/>
<evidence type="ECO:0000313" key="1">
    <source>
        <dbReference type="EMBL" id="MBW31356.1"/>
    </source>
</evidence>
<organism evidence="1">
    <name type="scientific">Anopheles braziliensis</name>
    <dbReference type="NCBI Taxonomy" id="58242"/>
    <lineage>
        <taxon>Eukaryota</taxon>
        <taxon>Metazoa</taxon>
        <taxon>Ecdysozoa</taxon>
        <taxon>Arthropoda</taxon>
        <taxon>Hexapoda</taxon>
        <taxon>Insecta</taxon>
        <taxon>Pterygota</taxon>
        <taxon>Neoptera</taxon>
        <taxon>Endopterygota</taxon>
        <taxon>Diptera</taxon>
        <taxon>Nematocera</taxon>
        <taxon>Culicoidea</taxon>
        <taxon>Culicidae</taxon>
        <taxon>Anophelinae</taxon>
        <taxon>Anopheles</taxon>
    </lineage>
</organism>